<dbReference type="InterPro" id="IPR036968">
    <property type="entry name" value="Enolpyruvate_Tfrase_sf"/>
</dbReference>
<feature type="binding site" evidence="7">
    <location>
        <position position="23"/>
    </location>
    <ligand>
        <name>3-phosphoshikimate</name>
        <dbReference type="ChEBI" id="CHEBI:145989"/>
    </ligand>
</feature>
<comment type="caution">
    <text evidence="7">Lacks conserved residue(s) required for the propagation of feature annotation.</text>
</comment>
<dbReference type="EC" id="2.5.1.19" evidence="7"/>
<keyword evidence="3 7" id="KW-0028">Amino-acid biosynthesis</keyword>
<feature type="binding site" evidence="7">
    <location>
        <position position="170"/>
    </location>
    <ligand>
        <name>phosphoenolpyruvate</name>
        <dbReference type="ChEBI" id="CHEBI:58702"/>
    </ligand>
</feature>
<organism evidence="9 10">
    <name type="scientific">Limnochorda pilosa</name>
    <dbReference type="NCBI Taxonomy" id="1555112"/>
    <lineage>
        <taxon>Bacteria</taxon>
        <taxon>Bacillati</taxon>
        <taxon>Bacillota</taxon>
        <taxon>Limnochordia</taxon>
        <taxon>Limnochordales</taxon>
        <taxon>Limnochordaceae</taxon>
        <taxon>Limnochorda</taxon>
    </lineage>
</organism>
<dbReference type="STRING" id="1555112.LIP_2362"/>
<feature type="binding site" evidence="7">
    <location>
        <position position="23"/>
    </location>
    <ligand>
        <name>phosphoenolpyruvate</name>
        <dbReference type="ChEBI" id="CHEBI:58702"/>
    </ligand>
</feature>
<sequence length="440" mass="47208">MNPLHCIARPGTLQGEARIPGSKSNTTRAVVFATLAPGRSVIHNPVTSVDCFSTVRVCRQLGAKARIEEGTWTVDGVGTELEPPSDVLDVGNSGTTLYILTATGTLLRRGHAVISGDEQIRRRPSGPLVRALTDLGATAFCTRPDAGAAPIVVGPRLAGGRTQLPGVNSQWLTPLLMTGPLSEKGVTVDVDNLQERPYIALTLAWLDRLGIRYSREGWRTFHVPGGQAYAPFEATIPADWESACFPLVAAAITDSEVTVRGLDLNDPQGDKAIVEILQRMGADIAVQGDGGIRVRGGRTLHGTEIDCGDIPDAPPILAVLGSQAEGRTVLYNLGAARLKETDRPRSIYEELSRMGARMHWETEDRLVIERSDLHGTEIDGRHDHRIVMATAVAALVARGATKISDAQYAAISFPNFFEVMQSLGAPFELVSDATAERETA</sequence>
<dbReference type="PANTHER" id="PTHR21090">
    <property type="entry name" value="AROM/DEHYDROQUINATE SYNTHASE"/>
    <property type="match status" value="1"/>
</dbReference>
<keyword evidence="10" id="KW-1185">Reference proteome</keyword>
<dbReference type="UniPathway" id="UPA00053">
    <property type="reaction ID" value="UER00089"/>
</dbReference>
<proteinExistence type="inferred from homology"/>
<comment type="similarity">
    <text evidence="2 7">Belongs to the EPSP synthase family.</text>
</comment>
<evidence type="ECO:0000313" key="10">
    <source>
        <dbReference type="Proteomes" id="UP000065807"/>
    </source>
</evidence>
<keyword evidence="7" id="KW-0963">Cytoplasm</keyword>
<dbReference type="InterPro" id="IPR013792">
    <property type="entry name" value="RNA3'P_cycl/enolpyr_Trfase_a/b"/>
</dbReference>
<evidence type="ECO:0000256" key="7">
    <source>
        <dbReference type="HAMAP-Rule" id="MF_00210"/>
    </source>
</evidence>
<protein>
    <recommendedName>
        <fullName evidence="7">3-phosphoshikimate 1-carboxyvinyltransferase</fullName>
        <ecNumber evidence="7">2.5.1.19</ecNumber>
    </recommendedName>
    <alternativeName>
        <fullName evidence="7">5-enolpyruvylshikimate-3-phosphate synthase</fullName>
        <shortName evidence="7">EPSP synthase</shortName>
        <shortName evidence="7">EPSPS</shortName>
    </alternativeName>
</protein>
<feature type="binding site" evidence="7">
    <location>
        <position position="385"/>
    </location>
    <ligand>
        <name>phosphoenolpyruvate</name>
        <dbReference type="ChEBI" id="CHEBI:58702"/>
    </ligand>
</feature>
<keyword evidence="4 7" id="KW-0808">Transferase</keyword>
<dbReference type="Proteomes" id="UP000065807">
    <property type="component" value="Chromosome"/>
</dbReference>
<dbReference type="NCBIfam" id="TIGR01356">
    <property type="entry name" value="aroA"/>
    <property type="match status" value="1"/>
</dbReference>
<dbReference type="CDD" id="cd01556">
    <property type="entry name" value="EPSP_synthase"/>
    <property type="match status" value="1"/>
</dbReference>
<accession>A0A0K2SM61</accession>
<dbReference type="InterPro" id="IPR001986">
    <property type="entry name" value="Enolpyruvate_Tfrase_dom"/>
</dbReference>
<dbReference type="PATRIC" id="fig|1555112.3.peg.2408"/>
<comment type="pathway">
    <text evidence="1 7">Metabolic intermediate biosynthesis; chorismate biosynthesis; chorismate from D-erythrose 4-phosphate and phosphoenolpyruvate: step 6/7.</text>
</comment>
<dbReference type="Gene3D" id="3.65.10.10">
    <property type="entry name" value="Enolpyruvate transferase domain"/>
    <property type="match status" value="2"/>
</dbReference>
<dbReference type="InterPro" id="IPR006264">
    <property type="entry name" value="EPSP_synthase"/>
</dbReference>
<reference evidence="10" key="2">
    <citation type="journal article" date="2016" name="Int. J. Syst. Evol. Microbiol.">
        <title>Complete genome sequence and cell structure of Limnochorda pilosa, a Gram-negative spore-former within the phylum Firmicutes.</title>
        <authorList>
            <person name="Watanabe M."/>
            <person name="Kojima H."/>
            <person name="Fukui M."/>
        </authorList>
    </citation>
    <scope>NUCLEOTIDE SEQUENCE [LARGE SCALE GENOMIC DNA]</scope>
    <source>
        <strain evidence="10">HC45</strain>
    </source>
</reference>
<keyword evidence="5 7" id="KW-0057">Aromatic amino acid biosynthesis</keyword>
<dbReference type="PIRSF" id="PIRSF000505">
    <property type="entry name" value="EPSPS"/>
    <property type="match status" value="1"/>
</dbReference>
<dbReference type="GO" id="GO:0005737">
    <property type="term" value="C:cytoplasm"/>
    <property type="evidence" value="ECO:0007669"/>
    <property type="project" value="UniProtKB-SubCell"/>
</dbReference>
<evidence type="ECO:0000256" key="1">
    <source>
        <dbReference type="ARBA" id="ARBA00004811"/>
    </source>
</evidence>
<comment type="function">
    <text evidence="7">Catalyzes the transfer of the enolpyruvyl moiety of phosphoenolpyruvate (PEP) to the 5-hydroxyl of shikimate-3-phosphate (S3P) to produce enolpyruvyl shikimate-3-phosphate and inorganic phosphate.</text>
</comment>
<name>A0A0K2SM61_LIMPI</name>
<evidence type="ECO:0000256" key="2">
    <source>
        <dbReference type="ARBA" id="ARBA00009948"/>
    </source>
</evidence>
<feature type="binding site" evidence="7">
    <location>
        <position position="169"/>
    </location>
    <ligand>
        <name>3-phosphoshikimate</name>
        <dbReference type="ChEBI" id="CHEBI:145989"/>
    </ligand>
</feature>
<feature type="binding site" evidence="7">
    <location>
        <position position="24"/>
    </location>
    <ligand>
        <name>3-phosphoshikimate</name>
        <dbReference type="ChEBI" id="CHEBI:145989"/>
    </ligand>
</feature>
<evidence type="ECO:0000256" key="5">
    <source>
        <dbReference type="ARBA" id="ARBA00023141"/>
    </source>
</evidence>
<comment type="subcellular location">
    <subcellularLocation>
        <location evidence="7">Cytoplasm</location>
    </subcellularLocation>
</comment>
<dbReference type="EMBL" id="AP014924">
    <property type="protein sequence ID" value="BAS28203.1"/>
    <property type="molecule type" value="Genomic_DNA"/>
</dbReference>
<evidence type="ECO:0000256" key="6">
    <source>
        <dbReference type="ARBA" id="ARBA00044633"/>
    </source>
</evidence>
<reference evidence="10" key="1">
    <citation type="submission" date="2015-07" db="EMBL/GenBank/DDBJ databases">
        <title>Complete genome sequence and phylogenetic analysis of Limnochorda pilosa.</title>
        <authorList>
            <person name="Watanabe M."/>
            <person name="Kojima H."/>
            <person name="Fukui M."/>
        </authorList>
    </citation>
    <scope>NUCLEOTIDE SEQUENCE [LARGE SCALE GENOMIC DNA]</scope>
    <source>
        <strain evidence="10">HC45</strain>
    </source>
</reference>
<dbReference type="GO" id="GO:0008652">
    <property type="term" value="P:amino acid biosynthetic process"/>
    <property type="evidence" value="ECO:0007669"/>
    <property type="project" value="UniProtKB-KW"/>
</dbReference>
<dbReference type="RefSeq" id="WP_068138186.1">
    <property type="nucleotide sequence ID" value="NZ_AP014924.1"/>
</dbReference>
<dbReference type="GO" id="GO:0009073">
    <property type="term" value="P:aromatic amino acid family biosynthetic process"/>
    <property type="evidence" value="ECO:0007669"/>
    <property type="project" value="UniProtKB-KW"/>
</dbReference>
<feature type="binding site" evidence="7">
    <location>
        <position position="343"/>
    </location>
    <ligand>
        <name>phosphoenolpyruvate</name>
        <dbReference type="ChEBI" id="CHEBI:58702"/>
    </ligand>
</feature>
<feature type="binding site" evidence="7">
    <location>
        <position position="312"/>
    </location>
    <ligand>
        <name>3-phosphoshikimate</name>
        <dbReference type="ChEBI" id="CHEBI:145989"/>
    </ligand>
</feature>
<feature type="active site" description="Proton acceptor" evidence="7">
    <location>
        <position position="312"/>
    </location>
</feature>
<gene>
    <name evidence="7" type="primary">aroA</name>
    <name evidence="9" type="ORF">LIP_2362</name>
</gene>
<dbReference type="SUPFAM" id="SSF55205">
    <property type="entry name" value="EPT/RTPC-like"/>
    <property type="match status" value="1"/>
</dbReference>
<dbReference type="KEGG" id="lpil:LIP_2362"/>
<feature type="binding site" evidence="7">
    <location>
        <position position="170"/>
    </location>
    <ligand>
        <name>3-phosphoshikimate</name>
        <dbReference type="ChEBI" id="CHEBI:145989"/>
    </ligand>
</feature>
<evidence type="ECO:0000256" key="4">
    <source>
        <dbReference type="ARBA" id="ARBA00022679"/>
    </source>
</evidence>
<dbReference type="AlphaFoldDB" id="A0A0K2SM61"/>
<dbReference type="GO" id="GO:0009423">
    <property type="term" value="P:chorismate biosynthetic process"/>
    <property type="evidence" value="ECO:0007669"/>
    <property type="project" value="UniProtKB-UniRule"/>
</dbReference>
<dbReference type="PANTHER" id="PTHR21090:SF5">
    <property type="entry name" value="PENTAFUNCTIONAL AROM POLYPEPTIDE"/>
    <property type="match status" value="1"/>
</dbReference>
<feature type="binding site" evidence="7">
    <location>
        <position position="94"/>
    </location>
    <ligand>
        <name>phosphoenolpyruvate</name>
        <dbReference type="ChEBI" id="CHEBI:58702"/>
    </ligand>
</feature>
<feature type="binding site" evidence="7">
    <location>
        <position position="339"/>
    </location>
    <ligand>
        <name>3-phosphoshikimate</name>
        <dbReference type="ChEBI" id="CHEBI:145989"/>
    </ligand>
</feature>
<dbReference type="GO" id="GO:0003866">
    <property type="term" value="F:3-phosphoshikimate 1-carboxyvinyltransferase activity"/>
    <property type="evidence" value="ECO:0007669"/>
    <property type="project" value="UniProtKB-UniRule"/>
</dbReference>
<feature type="binding site" evidence="7">
    <location>
        <position position="28"/>
    </location>
    <ligand>
        <name>3-phosphoshikimate</name>
        <dbReference type="ChEBI" id="CHEBI:145989"/>
    </ligand>
</feature>
<feature type="binding site" evidence="7">
    <location>
        <position position="123"/>
    </location>
    <ligand>
        <name>phosphoenolpyruvate</name>
        <dbReference type="ChEBI" id="CHEBI:58702"/>
    </ligand>
</feature>
<dbReference type="HAMAP" id="MF_00210">
    <property type="entry name" value="EPSP_synth"/>
    <property type="match status" value="1"/>
</dbReference>
<comment type="catalytic activity">
    <reaction evidence="6">
        <text>3-phosphoshikimate + phosphoenolpyruvate = 5-O-(1-carboxyvinyl)-3-phosphoshikimate + phosphate</text>
        <dbReference type="Rhea" id="RHEA:21256"/>
        <dbReference type="ChEBI" id="CHEBI:43474"/>
        <dbReference type="ChEBI" id="CHEBI:57701"/>
        <dbReference type="ChEBI" id="CHEBI:58702"/>
        <dbReference type="ChEBI" id="CHEBI:145989"/>
        <dbReference type="EC" id="2.5.1.19"/>
    </reaction>
    <physiologicalReaction direction="left-to-right" evidence="6">
        <dbReference type="Rhea" id="RHEA:21257"/>
    </physiologicalReaction>
</comment>
<evidence type="ECO:0000313" key="9">
    <source>
        <dbReference type="EMBL" id="BAS28203.1"/>
    </source>
</evidence>
<comment type="subunit">
    <text evidence="7">Monomer.</text>
</comment>
<dbReference type="OrthoDB" id="9809920at2"/>
<dbReference type="Pfam" id="PF00275">
    <property type="entry name" value="EPSP_synthase"/>
    <property type="match status" value="1"/>
</dbReference>
<evidence type="ECO:0000259" key="8">
    <source>
        <dbReference type="Pfam" id="PF00275"/>
    </source>
</evidence>
<feature type="domain" description="Enolpyruvate transferase" evidence="8">
    <location>
        <begin position="9"/>
        <end position="420"/>
    </location>
</feature>
<evidence type="ECO:0000256" key="3">
    <source>
        <dbReference type="ARBA" id="ARBA00022605"/>
    </source>
</evidence>